<proteinExistence type="predicted"/>
<dbReference type="EMBL" id="NKXS01004879">
    <property type="protein sequence ID" value="PIN05148.1"/>
    <property type="molecule type" value="Genomic_DNA"/>
</dbReference>
<sequence>MEEGEGKLDPALPPNYVSLAQLQKRWIQKQQEKKLKKKVEEEQRERDERSGGWINENQNQRGLGNDLQEEMAGLSLRDVPRRQREKDGRKMGAIEDKGKGKEKIIGGFQDGEEKKNNRRKKKSSRAKKSMADGEKEKHRSEIKELDGGDETEGVEIVPGNEVKVGIKGVLSRESSGRDGGEKRVEEIRGVYMAEVLPRNEVRKEIQDAKRVEYRSGFRRNGHNQGSGYESKKEYGNNVDDEKGYGKWRRERRRNGGYREHYRLKGNRNDVLEGNEAETKADDEAEDEVLEVCNEIGGANENKKNDDRVELEKKVDDEVLVVGGAKGGENGRVGNGYRRYGNLRENVGRKFGGFTYNDRSNVRSKMGVNDGFGRRYTRFGSFEYRRKTKPRESGMVWVKKEEKNGADAAEVGSSGIPVDQA</sequence>
<feature type="compositionally biased region" description="Basic and acidic residues" evidence="1">
    <location>
        <begin position="129"/>
        <end position="146"/>
    </location>
</feature>
<accession>A0A2G9GIR7</accession>
<feature type="compositionally biased region" description="Basic and acidic residues" evidence="1">
    <location>
        <begin position="30"/>
        <end position="50"/>
    </location>
</feature>
<dbReference type="Proteomes" id="UP000231279">
    <property type="component" value="Unassembled WGS sequence"/>
</dbReference>
<protein>
    <submittedName>
        <fullName evidence="2">Uncharacterized protein</fullName>
    </submittedName>
</protein>
<keyword evidence="3" id="KW-1185">Reference proteome</keyword>
<comment type="caution">
    <text evidence="2">The sequence shown here is derived from an EMBL/GenBank/DDBJ whole genome shotgun (WGS) entry which is preliminary data.</text>
</comment>
<organism evidence="2 3">
    <name type="scientific">Handroanthus impetiginosus</name>
    <dbReference type="NCBI Taxonomy" id="429701"/>
    <lineage>
        <taxon>Eukaryota</taxon>
        <taxon>Viridiplantae</taxon>
        <taxon>Streptophyta</taxon>
        <taxon>Embryophyta</taxon>
        <taxon>Tracheophyta</taxon>
        <taxon>Spermatophyta</taxon>
        <taxon>Magnoliopsida</taxon>
        <taxon>eudicotyledons</taxon>
        <taxon>Gunneridae</taxon>
        <taxon>Pentapetalae</taxon>
        <taxon>asterids</taxon>
        <taxon>lamiids</taxon>
        <taxon>Lamiales</taxon>
        <taxon>Bignoniaceae</taxon>
        <taxon>Crescentiina</taxon>
        <taxon>Tabebuia alliance</taxon>
        <taxon>Handroanthus</taxon>
    </lineage>
</organism>
<evidence type="ECO:0000256" key="1">
    <source>
        <dbReference type="SAM" id="MobiDB-lite"/>
    </source>
</evidence>
<gene>
    <name evidence="2" type="ORF">CDL12_22310</name>
</gene>
<reference evidence="3" key="1">
    <citation type="journal article" date="2018" name="Gigascience">
        <title>Genome assembly of the Pink Ipe (Handroanthus impetiginosus, Bignoniaceae), a highly valued, ecologically keystone Neotropical timber forest tree.</title>
        <authorList>
            <person name="Silva-Junior O.B."/>
            <person name="Grattapaglia D."/>
            <person name="Novaes E."/>
            <person name="Collevatti R.G."/>
        </authorList>
    </citation>
    <scope>NUCLEOTIDE SEQUENCE [LARGE SCALE GENOMIC DNA]</scope>
    <source>
        <strain evidence="3">cv. UFG-1</strain>
    </source>
</reference>
<name>A0A2G9GIR7_9LAMI</name>
<feature type="region of interest" description="Disordered" evidence="1">
    <location>
        <begin position="401"/>
        <end position="420"/>
    </location>
</feature>
<feature type="compositionally biased region" description="Basic and acidic residues" evidence="1">
    <location>
        <begin position="229"/>
        <end position="242"/>
    </location>
</feature>
<dbReference type="OrthoDB" id="914074at2759"/>
<feature type="compositionally biased region" description="Basic residues" evidence="1">
    <location>
        <begin position="116"/>
        <end position="128"/>
    </location>
</feature>
<feature type="compositionally biased region" description="Basic and acidic residues" evidence="1">
    <location>
        <begin position="78"/>
        <end position="104"/>
    </location>
</feature>
<evidence type="ECO:0000313" key="3">
    <source>
        <dbReference type="Proteomes" id="UP000231279"/>
    </source>
</evidence>
<feature type="region of interest" description="Disordered" evidence="1">
    <location>
        <begin position="216"/>
        <end position="242"/>
    </location>
</feature>
<dbReference type="AlphaFoldDB" id="A0A2G9GIR7"/>
<feature type="region of interest" description="Disordered" evidence="1">
    <location>
        <begin position="29"/>
        <end position="159"/>
    </location>
</feature>
<evidence type="ECO:0000313" key="2">
    <source>
        <dbReference type="EMBL" id="PIN05148.1"/>
    </source>
</evidence>